<sequence>MEIVEFLTDWAWVVWLVLIALFIVIEMFTLEFTCLMLALASAAGLIVSLTGAEFWLQVVIAAVIAVLLILFLKPPLLTRLAKNADPAKSNVDALIGMHGMVIETVTTTAGQVKLQNGDLWTARTGYQMLSPQTPVVVSSINGAVAVVVPANAPTAQH</sequence>
<comment type="subcellular location">
    <subcellularLocation>
        <location evidence="1">Membrane</location>
        <topology evidence="1">Multi-pass membrane protein</topology>
    </subcellularLocation>
</comment>
<evidence type="ECO:0000313" key="8">
    <source>
        <dbReference type="Proteomes" id="UP000321196"/>
    </source>
</evidence>
<evidence type="ECO:0000259" key="6">
    <source>
        <dbReference type="Pfam" id="PF01957"/>
    </source>
</evidence>
<dbReference type="GO" id="GO:0005886">
    <property type="term" value="C:plasma membrane"/>
    <property type="evidence" value="ECO:0007669"/>
    <property type="project" value="TreeGrafter"/>
</dbReference>
<dbReference type="Gene3D" id="2.40.50.140">
    <property type="entry name" value="Nucleic acid-binding proteins"/>
    <property type="match status" value="1"/>
</dbReference>
<reference evidence="7 8" key="1">
    <citation type="submission" date="2019-08" db="EMBL/GenBank/DDBJ databases">
        <authorList>
            <person name="Dong K."/>
        </authorList>
    </citation>
    <scope>NUCLEOTIDE SEQUENCE [LARGE SCALE GENOMIC DNA]</scope>
    <source>
        <strain evidence="7 8">M4-8</strain>
    </source>
</reference>
<evidence type="ECO:0000256" key="5">
    <source>
        <dbReference type="SAM" id="Phobius"/>
    </source>
</evidence>
<dbReference type="OrthoDB" id="5023964at2"/>
<keyword evidence="4 5" id="KW-0472">Membrane</keyword>
<evidence type="ECO:0000313" key="7">
    <source>
        <dbReference type="EMBL" id="TXK05581.1"/>
    </source>
</evidence>
<gene>
    <name evidence="7" type="ORF">FVP60_00850</name>
</gene>
<evidence type="ECO:0000256" key="2">
    <source>
        <dbReference type="ARBA" id="ARBA00022692"/>
    </source>
</evidence>
<dbReference type="AlphaFoldDB" id="A0A5C8HRG8"/>
<evidence type="ECO:0000256" key="3">
    <source>
        <dbReference type="ARBA" id="ARBA00022989"/>
    </source>
</evidence>
<keyword evidence="3 5" id="KW-1133">Transmembrane helix</keyword>
<dbReference type="PANTHER" id="PTHR33507">
    <property type="entry name" value="INNER MEMBRANE PROTEIN YBBJ"/>
    <property type="match status" value="1"/>
</dbReference>
<dbReference type="EMBL" id="VRSW01000001">
    <property type="protein sequence ID" value="TXK05581.1"/>
    <property type="molecule type" value="Genomic_DNA"/>
</dbReference>
<dbReference type="Pfam" id="PF01957">
    <property type="entry name" value="NfeD"/>
    <property type="match status" value="1"/>
</dbReference>
<feature type="domain" description="NfeD-like C-terminal" evidence="6">
    <location>
        <begin position="91"/>
        <end position="149"/>
    </location>
</feature>
<feature type="transmembrane region" description="Helical" evidence="5">
    <location>
        <begin position="6"/>
        <end position="25"/>
    </location>
</feature>
<dbReference type="InterPro" id="IPR002810">
    <property type="entry name" value="NfeD-like_C"/>
</dbReference>
<dbReference type="InterPro" id="IPR052165">
    <property type="entry name" value="Membrane_assoc_protease"/>
</dbReference>
<organism evidence="7 8">
    <name type="scientific">Microbacterium mitrae</name>
    <dbReference type="NCBI Taxonomy" id="664640"/>
    <lineage>
        <taxon>Bacteria</taxon>
        <taxon>Bacillati</taxon>
        <taxon>Actinomycetota</taxon>
        <taxon>Actinomycetes</taxon>
        <taxon>Micrococcales</taxon>
        <taxon>Microbacteriaceae</taxon>
        <taxon>Microbacterium</taxon>
    </lineage>
</organism>
<dbReference type="InterPro" id="IPR012340">
    <property type="entry name" value="NA-bd_OB-fold"/>
</dbReference>
<dbReference type="Proteomes" id="UP000321196">
    <property type="component" value="Unassembled WGS sequence"/>
</dbReference>
<dbReference type="RefSeq" id="WP_147824392.1">
    <property type="nucleotide sequence ID" value="NZ_BAAARG010000001.1"/>
</dbReference>
<evidence type="ECO:0000256" key="1">
    <source>
        <dbReference type="ARBA" id="ARBA00004141"/>
    </source>
</evidence>
<feature type="transmembrane region" description="Helical" evidence="5">
    <location>
        <begin position="54"/>
        <end position="72"/>
    </location>
</feature>
<comment type="caution">
    <text evidence="7">The sequence shown here is derived from an EMBL/GenBank/DDBJ whole genome shotgun (WGS) entry which is preliminary data.</text>
</comment>
<accession>A0A5C8HRG8</accession>
<evidence type="ECO:0000256" key="4">
    <source>
        <dbReference type="ARBA" id="ARBA00023136"/>
    </source>
</evidence>
<keyword evidence="2 5" id="KW-0812">Transmembrane</keyword>
<name>A0A5C8HRG8_9MICO</name>
<dbReference type="PANTHER" id="PTHR33507:SF3">
    <property type="entry name" value="INNER MEMBRANE PROTEIN YBBJ"/>
    <property type="match status" value="1"/>
</dbReference>
<proteinExistence type="predicted"/>
<keyword evidence="8" id="KW-1185">Reference proteome</keyword>
<protein>
    <submittedName>
        <fullName evidence="7">NfeD family protein</fullName>
    </submittedName>
</protein>